<accession>A0A8S5UF32</accession>
<proteinExistence type="predicted"/>
<name>A0A8S5UF32_9CAUD</name>
<sequence length="52" mass="6034">MKICHRVKAKRIKTLFLFYKNIRSKPVRLPVIFLFPLSGNETEDVCTAQGLI</sequence>
<reference evidence="1" key="1">
    <citation type="journal article" date="2021" name="Proc. Natl. Acad. Sci. U.S.A.">
        <title>A Catalog of Tens of Thousands of Viruses from Human Metagenomes Reveals Hidden Associations with Chronic Diseases.</title>
        <authorList>
            <person name="Tisza M.J."/>
            <person name="Buck C.B."/>
        </authorList>
    </citation>
    <scope>NUCLEOTIDE SEQUENCE</scope>
    <source>
        <strain evidence="1">CtGrV43</strain>
    </source>
</reference>
<organism evidence="1">
    <name type="scientific">Myoviridae sp. ctGrV43</name>
    <dbReference type="NCBI Taxonomy" id="2825075"/>
    <lineage>
        <taxon>Viruses</taxon>
        <taxon>Duplodnaviria</taxon>
        <taxon>Heunggongvirae</taxon>
        <taxon>Uroviricota</taxon>
        <taxon>Caudoviricetes</taxon>
    </lineage>
</organism>
<protein>
    <submittedName>
        <fullName evidence="1">Uncharacterized protein</fullName>
    </submittedName>
</protein>
<evidence type="ECO:0000313" key="1">
    <source>
        <dbReference type="EMBL" id="DAF93035.1"/>
    </source>
</evidence>
<dbReference type="EMBL" id="BK016079">
    <property type="protein sequence ID" value="DAF93035.1"/>
    <property type="molecule type" value="Genomic_DNA"/>
</dbReference>